<evidence type="ECO:0000256" key="2">
    <source>
        <dbReference type="ARBA" id="ARBA00007421"/>
    </source>
</evidence>
<dbReference type="AlphaFoldDB" id="A0A3N4MBE3"/>
<evidence type="ECO:0000256" key="4">
    <source>
        <dbReference type="ARBA" id="ARBA00023242"/>
    </source>
</evidence>
<evidence type="ECO:0000256" key="5">
    <source>
        <dbReference type="RuleBase" id="RU368084"/>
    </source>
</evidence>
<evidence type="ECO:0000259" key="7">
    <source>
        <dbReference type="Pfam" id="PF04084"/>
    </source>
</evidence>
<feature type="domain" description="Origin recognition complex subunit 2 RecA-like" evidence="7">
    <location>
        <begin position="219"/>
        <end position="403"/>
    </location>
</feature>
<comment type="subcellular location">
    <subcellularLocation>
        <location evidence="1 5">Nucleus</location>
    </subcellularLocation>
</comment>
<evidence type="ECO:0000256" key="6">
    <source>
        <dbReference type="SAM" id="MobiDB-lite"/>
    </source>
</evidence>
<dbReference type="Pfam" id="PF04084">
    <property type="entry name" value="RecA-like_ORC2"/>
    <property type="match status" value="1"/>
</dbReference>
<organism evidence="9 10">
    <name type="scientific">Terfezia boudieri ATCC MYA-4762</name>
    <dbReference type="NCBI Taxonomy" id="1051890"/>
    <lineage>
        <taxon>Eukaryota</taxon>
        <taxon>Fungi</taxon>
        <taxon>Dikarya</taxon>
        <taxon>Ascomycota</taxon>
        <taxon>Pezizomycotina</taxon>
        <taxon>Pezizomycetes</taxon>
        <taxon>Pezizales</taxon>
        <taxon>Pezizaceae</taxon>
        <taxon>Terfezia</taxon>
    </lineage>
</organism>
<name>A0A3N4MBE3_9PEZI</name>
<feature type="compositionally biased region" description="Basic residues" evidence="6">
    <location>
        <begin position="152"/>
        <end position="161"/>
    </location>
</feature>
<dbReference type="EMBL" id="ML121533">
    <property type="protein sequence ID" value="RPB26865.1"/>
    <property type="molecule type" value="Genomic_DNA"/>
</dbReference>
<dbReference type="InterPro" id="IPR007220">
    <property type="entry name" value="ORC2"/>
</dbReference>
<evidence type="ECO:0000313" key="9">
    <source>
        <dbReference type="EMBL" id="RPB26865.1"/>
    </source>
</evidence>
<dbReference type="PANTHER" id="PTHR14052:SF0">
    <property type="entry name" value="ORIGIN RECOGNITION COMPLEX SUBUNIT 2"/>
    <property type="match status" value="1"/>
</dbReference>
<proteinExistence type="inferred from homology"/>
<dbReference type="Pfam" id="PF24882">
    <property type="entry name" value="WHD_ORC2"/>
    <property type="match status" value="1"/>
</dbReference>
<dbReference type="OrthoDB" id="346673at2759"/>
<keyword evidence="10" id="KW-1185">Reference proteome</keyword>
<dbReference type="STRING" id="1051890.A0A3N4MBE3"/>
<dbReference type="GO" id="GO:0003688">
    <property type="term" value="F:DNA replication origin binding"/>
    <property type="evidence" value="ECO:0007669"/>
    <property type="project" value="UniProtKB-UniRule"/>
</dbReference>
<keyword evidence="3 5" id="KW-0235">DNA replication</keyword>
<dbReference type="Proteomes" id="UP000267821">
    <property type="component" value="Unassembled WGS sequence"/>
</dbReference>
<reference evidence="9 10" key="1">
    <citation type="journal article" date="2018" name="Nat. Ecol. Evol.">
        <title>Pezizomycetes genomes reveal the molecular basis of ectomycorrhizal truffle lifestyle.</title>
        <authorList>
            <person name="Murat C."/>
            <person name="Payen T."/>
            <person name="Noel B."/>
            <person name="Kuo A."/>
            <person name="Morin E."/>
            <person name="Chen J."/>
            <person name="Kohler A."/>
            <person name="Krizsan K."/>
            <person name="Balestrini R."/>
            <person name="Da Silva C."/>
            <person name="Montanini B."/>
            <person name="Hainaut M."/>
            <person name="Levati E."/>
            <person name="Barry K.W."/>
            <person name="Belfiori B."/>
            <person name="Cichocki N."/>
            <person name="Clum A."/>
            <person name="Dockter R.B."/>
            <person name="Fauchery L."/>
            <person name="Guy J."/>
            <person name="Iotti M."/>
            <person name="Le Tacon F."/>
            <person name="Lindquist E.A."/>
            <person name="Lipzen A."/>
            <person name="Malagnac F."/>
            <person name="Mello A."/>
            <person name="Molinier V."/>
            <person name="Miyauchi S."/>
            <person name="Poulain J."/>
            <person name="Riccioni C."/>
            <person name="Rubini A."/>
            <person name="Sitrit Y."/>
            <person name="Splivallo R."/>
            <person name="Traeger S."/>
            <person name="Wang M."/>
            <person name="Zifcakova L."/>
            <person name="Wipf D."/>
            <person name="Zambonelli A."/>
            <person name="Paolocci F."/>
            <person name="Nowrousian M."/>
            <person name="Ottonello S."/>
            <person name="Baldrian P."/>
            <person name="Spatafora J.W."/>
            <person name="Henrissat B."/>
            <person name="Nagy L.G."/>
            <person name="Aury J.M."/>
            <person name="Wincker P."/>
            <person name="Grigoriev I.V."/>
            <person name="Bonfante P."/>
            <person name="Martin F.M."/>
        </authorList>
    </citation>
    <scope>NUCLEOTIDE SEQUENCE [LARGE SCALE GENOMIC DNA]</scope>
    <source>
        <strain evidence="9 10">ATCC MYA-4762</strain>
    </source>
</reference>
<comment type="function">
    <text evidence="5">Component of the origin recognition complex (ORC) that binds origins of replication. DNA-binding is ATP-dependent. ORC is required to assemble the pre-replication complex necessary to initiate DNA replication.</text>
</comment>
<dbReference type="GO" id="GO:0006260">
    <property type="term" value="P:DNA replication"/>
    <property type="evidence" value="ECO:0007669"/>
    <property type="project" value="UniProtKB-UniRule"/>
</dbReference>
<comment type="similarity">
    <text evidence="2 5">Belongs to the ORC2 family.</text>
</comment>
<evidence type="ECO:0000259" key="8">
    <source>
        <dbReference type="Pfam" id="PF24882"/>
    </source>
</evidence>
<feature type="domain" description="Origin recognition complex subunit 2 winged-helix" evidence="8">
    <location>
        <begin position="472"/>
        <end position="531"/>
    </location>
</feature>
<evidence type="ECO:0000256" key="3">
    <source>
        <dbReference type="ARBA" id="ARBA00022705"/>
    </source>
</evidence>
<accession>A0A3N4MBE3</accession>
<dbReference type="InParanoid" id="A0A3N4MBE3"/>
<feature type="region of interest" description="Disordered" evidence="6">
    <location>
        <begin position="137"/>
        <end position="173"/>
    </location>
</feature>
<evidence type="ECO:0000313" key="10">
    <source>
        <dbReference type="Proteomes" id="UP000267821"/>
    </source>
</evidence>
<sequence>MAPELNITWVPNLRPSYLLLVLFYSLYLIPKQLRTCDIQQIKEIIYHVLVFTSYWRTKNNEDDGDPWNTGVVRNADKSARRKGARIMLQKAMNGDLSDADDDEGEDVLASKIYSQLGLEEELDDEEDVEDVEDVEDGLLDEEEDGNSQGGKNPRKKRTTKKKIQEKYEPPPLEGFESYFEQHRRGTKTSNSTLAGLPQLDLGDYYRLLREYPLPHEGERAMLMDVHRENFGQWAFELSQGFNVMLYGYGSKRQLLMGFAAKIYTPKNHIVVVNGYVPAVTTRDILNNIFATILGVEHRRKLGSNPNDMLDKLIELLDGEEDDEDNDEDNDEGASTRFPSDARITLIIHSLDGESIRAERHQSLLSRLASHPRVSLVASTDHIKAPLLWDSAKVSQFNFLWHDATTFQPYSSAEASVEELLYMGGSGRAGGTKGVKYVLASLPQNAKELYRILVSHQLQAMEEDGAGGAGEVGEMYGVEYKVLYQMGVEEFICSNDMAFRTLLKEFQDHQMVTSKKDVQGTEVLWAPFRKEELESVLEDIMVA</sequence>
<dbReference type="PANTHER" id="PTHR14052">
    <property type="entry name" value="ORIGIN RECOGNITION COMPLEX SUBUNIT 2"/>
    <property type="match status" value="1"/>
</dbReference>
<dbReference type="GO" id="GO:0005664">
    <property type="term" value="C:nuclear origin of replication recognition complex"/>
    <property type="evidence" value="ECO:0007669"/>
    <property type="project" value="UniProtKB-UniRule"/>
</dbReference>
<evidence type="ECO:0000256" key="1">
    <source>
        <dbReference type="ARBA" id="ARBA00004123"/>
    </source>
</evidence>
<dbReference type="InterPro" id="IPR056773">
    <property type="entry name" value="WHD_ORC2"/>
</dbReference>
<keyword evidence="4 5" id="KW-0539">Nucleus</keyword>
<comment type="subunit">
    <text evidence="5">Component of the origin recognition complex (ORC).</text>
</comment>
<dbReference type="FunCoup" id="A0A3N4MBE3">
    <property type="interactions" value="961"/>
</dbReference>
<dbReference type="InterPro" id="IPR056772">
    <property type="entry name" value="RecA-like_ORC2"/>
</dbReference>
<protein>
    <recommendedName>
        <fullName evidence="5">Origin recognition complex subunit 2</fullName>
    </recommendedName>
</protein>
<gene>
    <name evidence="9" type="ORF">L211DRAFT_860875</name>
</gene>